<feature type="compositionally biased region" description="Low complexity" evidence="1">
    <location>
        <begin position="31"/>
        <end position="50"/>
    </location>
</feature>
<name>A0A286H8E4_9ACTN</name>
<dbReference type="AlphaFoldDB" id="A0A286H8E4"/>
<evidence type="ECO:0000313" key="4">
    <source>
        <dbReference type="EMBL" id="SOE03726.1"/>
    </source>
</evidence>
<dbReference type="RefSeq" id="WP_097185995.1">
    <property type="nucleotide sequence ID" value="NZ_OCNK01000007.1"/>
</dbReference>
<evidence type="ECO:0000256" key="2">
    <source>
        <dbReference type="SAM" id="SignalP"/>
    </source>
</evidence>
<keyword evidence="2" id="KW-0732">Signal</keyword>
<proteinExistence type="predicted"/>
<accession>A0A286H8E4</accession>
<dbReference type="InterPro" id="IPR005183">
    <property type="entry name" value="DUF305_CopM-like"/>
</dbReference>
<reference evidence="5" key="1">
    <citation type="submission" date="2017-09" db="EMBL/GenBank/DDBJ databases">
        <authorList>
            <person name="Varghese N."/>
            <person name="Submissions S."/>
        </authorList>
    </citation>
    <scope>NUCLEOTIDE SEQUENCE [LARGE SCALE GENOMIC DNA]</scope>
    <source>
        <strain evidence="5">DSM 44270</strain>
    </source>
</reference>
<gene>
    <name evidence="4" type="ORF">SAMN06272739_4314</name>
</gene>
<sequence length="213" mass="21733">MTRTTARLPHLAGTLLAGVLVLAGCGEDGSDAAASGPTSSGAASASASDSADTEHNDADIAFASGMVPHHEGAIEMAQLAPSRAADPRVLELASRIEAAQGPEIDTLNGWLAEWGEADTGGMDHGGMDSGGMDHGGMDSSGMDMAALTNATGAEFDRLFLQQMIAHHRGAVEMAESELAEGRDSDALASAETIRDTQVGEIAEMEQLLTELGG</sequence>
<evidence type="ECO:0000259" key="3">
    <source>
        <dbReference type="Pfam" id="PF03713"/>
    </source>
</evidence>
<dbReference type="PROSITE" id="PS51257">
    <property type="entry name" value="PROKAR_LIPOPROTEIN"/>
    <property type="match status" value="1"/>
</dbReference>
<feature type="signal peptide" evidence="2">
    <location>
        <begin position="1"/>
        <end position="23"/>
    </location>
</feature>
<dbReference type="InterPro" id="IPR012347">
    <property type="entry name" value="Ferritin-like"/>
</dbReference>
<organism evidence="4 5">
    <name type="scientific">Blastococcus haudaquaticus</name>
    <dbReference type="NCBI Taxonomy" id="1938745"/>
    <lineage>
        <taxon>Bacteria</taxon>
        <taxon>Bacillati</taxon>
        <taxon>Actinomycetota</taxon>
        <taxon>Actinomycetes</taxon>
        <taxon>Geodermatophilales</taxon>
        <taxon>Geodermatophilaceae</taxon>
        <taxon>Blastococcus</taxon>
    </lineage>
</organism>
<dbReference type="Gene3D" id="1.20.1260.10">
    <property type="match status" value="1"/>
</dbReference>
<protein>
    <submittedName>
        <fullName evidence="4">Uncharacterized conserved protein, DUF305 family</fullName>
    </submittedName>
</protein>
<dbReference type="PANTHER" id="PTHR36933">
    <property type="entry name" value="SLL0788 PROTEIN"/>
    <property type="match status" value="1"/>
</dbReference>
<dbReference type="PANTHER" id="PTHR36933:SF1">
    <property type="entry name" value="SLL0788 PROTEIN"/>
    <property type="match status" value="1"/>
</dbReference>
<feature type="chain" id="PRO_5039705061" evidence="2">
    <location>
        <begin position="24"/>
        <end position="213"/>
    </location>
</feature>
<dbReference type="EMBL" id="OCNK01000007">
    <property type="protein sequence ID" value="SOE03726.1"/>
    <property type="molecule type" value="Genomic_DNA"/>
</dbReference>
<evidence type="ECO:0000313" key="5">
    <source>
        <dbReference type="Proteomes" id="UP000219482"/>
    </source>
</evidence>
<keyword evidence="5" id="KW-1185">Reference proteome</keyword>
<dbReference type="Proteomes" id="UP000219482">
    <property type="component" value="Unassembled WGS sequence"/>
</dbReference>
<dbReference type="OrthoDB" id="26872at2"/>
<evidence type="ECO:0000256" key="1">
    <source>
        <dbReference type="SAM" id="MobiDB-lite"/>
    </source>
</evidence>
<feature type="region of interest" description="Disordered" evidence="1">
    <location>
        <begin position="29"/>
        <end position="54"/>
    </location>
</feature>
<feature type="domain" description="DUF305" evidence="3">
    <location>
        <begin position="59"/>
        <end position="208"/>
    </location>
</feature>
<dbReference type="Pfam" id="PF03713">
    <property type="entry name" value="DUF305"/>
    <property type="match status" value="1"/>
</dbReference>